<dbReference type="InterPro" id="IPR029058">
    <property type="entry name" value="AB_hydrolase_fold"/>
</dbReference>
<keyword evidence="4" id="KW-1185">Reference proteome</keyword>
<dbReference type="SUPFAM" id="SSF53474">
    <property type="entry name" value="alpha/beta-Hydrolases"/>
    <property type="match status" value="1"/>
</dbReference>
<sequence>MTKLPISLLGFSALASTIATPTGHTRNCVELQVPVTVTANNTRYNSFQVNSNIDVVDWIWDISTWSHANRTSDTIQVHGTYSINAQLCIPSQGKRSDILQIATHGFGFDKRYWDPTVKPEDYSYVDAALSKGYSILTYDRIGVGKSEKADAYDIIQGPLEVEILKELTTLVRNGKLVESSRINGKRPDNILRDYKPKKVVHVGHSYGSSSTAGLLQRYGKFSDGAILTGFLPGNQAGKVGPNAFGFEFARQHDPKRFGDRPSGYAVQSNLNSIQQIFFKKGKFEPELLEYAERTKETGTVGEFINLNLLQGEPGTDFKGPLQYFIGENDYAFCLGDCKDTYDVEVLKGINPTASDISVYLQPGTGHGITLHNNATAGYEVMFSYLASHGL</sequence>
<evidence type="ECO:0000313" key="3">
    <source>
        <dbReference type="EMBL" id="KAF5667456.1"/>
    </source>
</evidence>
<dbReference type="Pfam" id="PF12697">
    <property type="entry name" value="Abhydrolase_6"/>
    <property type="match status" value="1"/>
</dbReference>
<evidence type="ECO:0000256" key="1">
    <source>
        <dbReference type="SAM" id="SignalP"/>
    </source>
</evidence>
<organism evidence="3 4">
    <name type="scientific">Fusarium heterosporum</name>
    <dbReference type="NCBI Taxonomy" id="42747"/>
    <lineage>
        <taxon>Eukaryota</taxon>
        <taxon>Fungi</taxon>
        <taxon>Dikarya</taxon>
        <taxon>Ascomycota</taxon>
        <taxon>Pezizomycotina</taxon>
        <taxon>Sordariomycetes</taxon>
        <taxon>Hypocreomycetidae</taxon>
        <taxon>Hypocreales</taxon>
        <taxon>Nectriaceae</taxon>
        <taxon>Fusarium</taxon>
        <taxon>Fusarium heterosporum species complex</taxon>
    </lineage>
</organism>
<dbReference type="Proteomes" id="UP000567885">
    <property type="component" value="Unassembled WGS sequence"/>
</dbReference>
<dbReference type="InterPro" id="IPR000073">
    <property type="entry name" value="AB_hydrolase_1"/>
</dbReference>
<proteinExistence type="predicted"/>
<feature type="chain" id="PRO_5034213062" evidence="1">
    <location>
        <begin position="20"/>
        <end position="390"/>
    </location>
</feature>
<protein>
    <submittedName>
        <fullName evidence="3">Alpha beta-hydrolase</fullName>
    </submittedName>
</protein>
<dbReference type="OrthoDB" id="190201at2759"/>
<name>A0A8H5WPK0_FUSHE</name>
<accession>A0A8H5WPK0</accession>
<evidence type="ECO:0000313" key="4">
    <source>
        <dbReference type="Proteomes" id="UP000567885"/>
    </source>
</evidence>
<dbReference type="GO" id="GO:0016787">
    <property type="term" value="F:hydrolase activity"/>
    <property type="evidence" value="ECO:0007669"/>
    <property type="project" value="UniProtKB-KW"/>
</dbReference>
<reference evidence="3 4" key="1">
    <citation type="submission" date="2020-05" db="EMBL/GenBank/DDBJ databases">
        <title>Identification and distribution of gene clusters putatively required for synthesis of sphingolipid metabolism inhibitors in phylogenetically diverse species of the filamentous fungus Fusarium.</title>
        <authorList>
            <person name="Kim H.-S."/>
            <person name="Busman M."/>
            <person name="Brown D.W."/>
            <person name="Divon H."/>
            <person name="Uhlig S."/>
            <person name="Proctor R.H."/>
        </authorList>
    </citation>
    <scope>NUCLEOTIDE SEQUENCE [LARGE SCALE GENOMIC DNA]</scope>
    <source>
        <strain evidence="3 4">NRRL 20693</strain>
    </source>
</reference>
<keyword evidence="3" id="KW-0378">Hydrolase</keyword>
<gene>
    <name evidence="3" type="ORF">FHETE_5725</name>
</gene>
<evidence type="ECO:0000259" key="2">
    <source>
        <dbReference type="Pfam" id="PF12697"/>
    </source>
</evidence>
<dbReference type="AlphaFoldDB" id="A0A8H5WPK0"/>
<feature type="domain" description="AB hydrolase-1" evidence="2">
    <location>
        <begin position="104"/>
        <end position="370"/>
    </location>
</feature>
<feature type="signal peptide" evidence="1">
    <location>
        <begin position="1"/>
        <end position="19"/>
    </location>
</feature>
<keyword evidence="1" id="KW-0732">Signal</keyword>
<dbReference type="Gene3D" id="3.40.50.1820">
    <property type="entry name" value="alpha/beta hydrolase"/>
    <property type="match status" value="1"/>
</dbReference>
<dbReference type="EMBL" id="JAAGWQ010000101">
    <property type="protein sequence ID" value="KAF5667456.1"/>
    <property type="molecule type" value="Genomic_DNA"/>
</dbReference>
<comment type="caution">
    <text evidence="3">The sequence shown here is derived from an EMBL/GenBank/DDBJ whole genome shotgun (WGS) entry which is preliminary data.</text>
</comment>